<dbReference type="PANTHER" id="PTHR36925:SF1">
    <property type="entry name" value="COBALT-PRECORRIN-6A REDUCTASE"/>
    <property type="match status" value="1"/>
</dbReference>
<sequence length="245" mass="26906">MMRLLLLAGTAEARQLAAALGSERRVSVIASLAGATRSPRPLGVATRIGGFGGAEGFADWLKRERIDAVMDATHPFAARISHRTAEVCDALGLSYVQFLRPPWMPVDGDRWHFLNDESDAARFIPAGARVFLATGRQGLERFANLEGRELVCRQIDTPDRAFPFPNGHFMVGAPPFDVEDEEVLFRRLGIDWLVAKNAGGSASRAKLDAARHLHLPVAMIRRPLQPEGPKLQTVAAALGWVRRRL</sequence>
<dbReference type="PROSITE" id="PS51014">
    <property type="entry name" value="COBK_CBIJ"/>
    <property type="match status" value="1"/>
</dbReference>
<evidence type="ECO:0000313" key="5">
    <source>
        <dbReference type="Proteomes" id="UP000198885"/>
    </source>
</evidence>
<dbReference type="AlphaFoldDB" id="A0A1H9THM0"/>
<dbReference type="NCBIfam" id="TIGR00715">
    <property type="entry name" value="precor6x_red"/>
    <property type="match status" value="1"/>
</dbReference>
<reference evidence="4 5" key="1">
    <citation type="submission" date="2016-10" db="EMBL/GenBank/DDBJ databases">
        <authorList>
            <person name="de Groot N.N."/>
        </authorList>
    </citation>
    <scope>NUCLEOTIDE SEQUENCE [LARGE SCALE GENOMIC DNA]</scope>
    <source>
        <strain evidence="4 5">DSM 23042</strain>
    </source>
</reference>
<proteinExistence type="predicted"/>
<dbReference type="UniPathway" id="UPA00148"/>
<dbReference type="Proteomes" id="UP000198885">
    <property type="component" value="Unassembled WGS sequence"/>
</dbReference>
<protein>
    <submittedName>
        <fullName evidence="4">Precorrin-6A/cobalt-precorrin-6A reductase</fullName>
    </submittedName>
</protein>
<accession>A0A1H9THM0</accession>
<dbReference type="NCBIfam" id="NF005968">
    <property type="entry name" value="PRK08057.1-2"/>
    <property type="match status" value="1"/>
</dbReference>
<dbReference type="Pfam" id="PF02571">
    <property type="entry name" value="CbiJ"/>
    <property type="match status" value="1"/>
</dbReference>
<dbReference type="STRING" id="641238.SAMN04490244_104189"/>
<name>A0A1H9THM0_9RHOB</name>
<keyword evidence="3" id="KW-0560">Oxidoreductase</keyword>
<evidence type="ECO:0000256" key="3">
    <source>
        <dbReference type="ARBA" id="ARBA00023002"/>
    </source>
</evidence>
<comment type="pathway">
    <text evidence="1">Cofactor biosynthesis; adenosylcobalamin biosynthesis.</text>
</comment>
<gene>
    <name evidence="4" type="ORF">SAMN04490244_104189</name>
</gene>
<evidence type="ECO:0000256" key="1">
    <source>
        <dbReference type="ARBA" id="ARBA00004953"/>
    </source>
</evidence>
<dbReference type="PANTHER" id="PTHR36925">
    <property type="entry name" value="COBALT-PRECORRIN-6A REDUCTASE"/>
    <property type="match status" value="1"/>
</dbReference>
<keyword evidence="5" id="KW-1185">Reference proteome</keyword>
<keyword evidence="2" id="KW-0169">Cobalamin biosynthesis</keyword>
<dbReference type="RefSeq" id="WP_328586842.1">
    <property type="nucleotide sequence ID" value="NZ_FOGU01000004.1"/>
</dbReference>
<organism evidence="4 5">
    <name type="scientific">Tranquillimonas rosea</name>
    <dbReference type="NCBI Taxonomy" id="641238"/>
    <lineage>
        <taxon>Bacteria</taxon>
        <taxon>Pseudomonadati</taxon>
        <taxon>Pseudomonadota</taxon>
        <taxon>Alphaproteobacteria</taxon>
        <taxon>Rhodobacterales</taxon>
        <taxon>Roseobacteraceae</taxon>
        <taxon>Tranquillimonas</taxon>
    </lineage>
</organism>
<dbReference type="InterPro" id="IPR003723">
    <property type="entry name" value="Precorrin-6x_reduct"/>
</dbReference>
<dbReference type="GO" id="GO:0009236">
    <property type="term" value="P:cobalamin biosynthetic process"/>
    <property type="evidence" value="ECO:0007669"/>
    <property type="project" value="UniProtKB-UniPathway"/>
</dbReference>
<dbReference type="GO" id="GO:0016994">
    <property type="term" value="F:precorrin-6A reductase activity"/>
    <property type="evidence" value="ECO:0007669"/>
    <property type="project" value="InterPro"/>
</dbReference>
<dbReference type="EMBL" id="FOGU01000004">
    <property type="protein sequence ID" value="SER96618.1"/>
    <property type="molecule type" value="Genomic_DNA"/>
</dbReference>
<evidence type="ECO:0000313" key="4">
    <source>
        <dbReference type="EMBL" id="SER96618.1"/>
    </source>
</evidence>
<evidence type="ECO:0000256" key="2">
    <source>
        <dbReference type="ARBA" id="ARBA00022573"/>
    </source>
</evidence>